<dbReference type="EMBL" id="JACSNV010000013">
    <property type="protein sequence ID" value="MBM6878361.1"/>
    <property type="molecule type" value="Genomic_DNA"/>
</dbReference>
<dbReference type="Gene3D" id="2.60.40.2000">
    <property type="match status" value="1"/>
</dbReference>
<dbReference type="InterPro" id="IPR038705">
    <property type="entry name" value="YabP_sf"/>
</dbReference>
<evidence type="ECO:0000313" key="1">
    <source>
        <dbReference type="EMBL" id="MBM6878361.1"/>
    </source>
</evidence>
<proteinExistence type="predicted"/>
<dbReference type="RefSeq" id="WP_205134112.1">
    <property type="nucleotide sequence ID" value="NZ_JACSNT010000013.1"/>
</dbReference>
<dbReference type="Proteomes" id="UP000729290">
    <property type="component" value="Unassembled WGS sequence"/>
</dbReference>
<sequence>MGEEKRGLRHSVVVEERERLRVGGVLDVPHFDEESIVLETECGRLTIHGEGLRIGKLNLEEGEFAAEGQIDAVTYAEGGAEGRGSFLSRLLR</sequence>
<accession>A0ABS2GA45</accession>
<protein>
    <submittedName>
        <fullName evidence="1">Sporulation protein YabP</fullName>
    </submittedName>
</protein>
<dbReference type="InterPro" id="IPR022476">
    <property type="entry name" value="Spore_YabP/YqfC"/>
</dbReference>
<dbReference type="Pfam" id="PF07873">
    <property type="entry name" value="YabP"/>
    <property type="match status" value="1"/>
</dbReference>
<dbReference type="NCBIfam" id="TIGR02892">
    <property type="entry name" value="spore_yabP"/>
    <property type="match status" value="1"/>
</dbReference>
<keyword evidence="2" id="KW-1185">Reference proteome</keyword>
<evidence type="ECO:0000313" key="2">
    <source>
        <dbReference type="Proteomes" id="UP000729290"/>
    </source>
</evidence>
<reference evidence="1 2" key="1">
    <citation type="journal article" date="2021" name="Sci. Rep.">
        <title>The distribution of antibiotic resistance genes in chicken gut microbiota commensals.</title>
        <authorList>
            <person name="Juricova H."/>
            <person name="Matiasovicova J."/>
            <person name="Kubasova T."/>
            <person name="Cejkova D."/>
            <person name="Rychlik I."/>
        </authorList>
    </citation>
    <scope>NUCLEOTIDE SEQUENCE [LARGE SCALE GENOMIC DNA]</scope>
    <source>
        <strain evidence="1 2">An431b</strain>
    </source>
</reference>
<dbReference type="InterPro" id="IPR012504">
    <property type="entry name" value="Spore_YabP"/>
</dbReference>
<comment type="caution">
    <text evidence="1">The sequence shown here is derived from an EMBL/GenBank/DDBJ whole genome shotgun (WGS) entry which is preliminary data.</text>
</comment>
<name>A0ABS2GA45_9FIRM</name>
<dbReference type="CDD" id="cd06464">
    <property type="entry name" value="ACD_sHsps-like"/>
    <property type="match status" value="1"/>
</dbReference>
<gene>
    <name evidence="1" type="primary">yabP</name>
    <name evidence="1" type="ORF">H9X83_09370</name>
</gene>
<organism evidence="1 2">
    <name type="scientific">Anaerotignum lactatifermentans</name>
    <dbReference type="NCBI Taxonomy" id="160404"/>
    <lineage>
        <taxon>Bacteria</taxon>
        <taxon>Bacillati</taxon>
        <taxon>Bacillota</taxon>
        <taxon>Clostridia</taxon>
        <taxon>Lachnospirales</taxon>
        <taxon>Anaerotignaceae</taxon>
        <taxon>Anaerotignum</taxon>
    </lineage>
</organism>